<comment type="caution">
    <text evidence="7">The sequence shown here is derived from an EMBL/GenBank/DDBJ whole genome shotgun (WGS) entry which is preliminary data.</text>
</comment>
<dbReference type="OrthoDB" id="9777306at2"/>
<dbReference type="InterPro" id="IPR024607">
    <property type="entry name" value="Sulfatase_CS"/>
</dbReference>
<comment type="similarity">
    <text evidence="1">Belongs to the sulfatase family.</text>
</comment>
<feature type="region of interest" description="Disordered" evidence="5">
    <location>
        <begin position="572"/>
        <end position="592"/>
    </location>
</feature>
<dbReference type="Gene3D" id="3.30.1120.10">
    <property type="match status" value="1"/>
</dbReference>
<evidence type="ECO:0000259" key="6">
    <source>
        <dbReference type="Pfam" id="PF00884"/>
    </source>
</evidence>
<evidence type="ECO:0000256" key="5">
    <source>
        <dbReference type="SAM" id="MobiDB-lite"/>
    </source>
</evidence>
<dbReference type="SUPFAM" id="SSF53649">
    <property type="entry name" value="Alkaline phosphatase-like"/>
    <property type="match status" value="1"/>
</dbReference>
<keyword evidence="4" id="KW-0106">Calcium</keyword>
<organism evidence="7 8">
    <name type="scientific">Amycolatopsis alkalitolerans</name>
    <dbReference type="NCBI Taxonomy" id="2547244"/>
    <lineage>
        <taxon>Bacteria</taxon>
        <taxon>Bacillati</taxon>
        <taxon>Actinomycetota</taxon>
        <taxon>Actinomycetes</taxon>
        <taxon>Pseudonocardiales</taxon>
        <taxon>Pseudonocardiaceae</taxon>
        <taxon>Amycolatopsis</taxon>
    </lineage>
</organism>
<evidence type="ECO:0000256" key="2">
    <source>
        <dbReference type="ARBA" id="ARBA00022723"/>
    </source>
</evidence>
<dbReference type="Gene3D" id="3.40.720.10">
    <property type="entry name" value="Alkaline Phosphatase, subunit A"/>
    <property type="match status" value="1"/>
</dbReference>
<gene>
    <name evidence="7" type="ORF">FG385_26020</name>
</gene>
<evidence type="ECO:0000313" key="7">
    <source>
        <dbReference type="EMBL" id="TNC22235.1"/>
    </source>
</evidence>
<dbReference type="PROSITE" id="PS00149">
    <property type="entry name" value="SULFATASE_2"/>
    <property type="match status" value="1"/>
</dbReference>
<dbReference type="Proteomes" id="UP000305546">
    <property type="component" value="Unassembled WGS sequence"/>
</dbReference>
<feature type="domain" description="Sulfatase N-terminal" evidence="6">
    <location>
        <begin position="32"/>
        <end position="441"/>
    </location>
</feature>
<dbReference type="PANTHER" id="PTHR42693">
    <property type="entry name" value="ARYLSULFATASE FAMILY MEMBER"/>
    <property type="match status" value="1"/>
</dbReference>
<dbReference type="CDD" id="cd16025">
    <property type="entry name" value="PAS_like"/>
    <property type="match status" value="1"/>
</dbReference>
<evidence type="ECO:0000256" key="1">
    <source>
        <dbReference type="ARBA" id="ARBA00008779"/>
    </source>
</evidence>
<name>A0A5C4LTU8_9PSEU</name>
<evidence type="ECO:0000256" key="4">
    <source>
        <dbReference type="ARBA" id="ARBA00022837"/>
    </source>
</evidence>
<dbReference type="EMBL" id="VDFW01000028">
    <property type="protein sequence ID" value="TNC22235.1"/>
    <property type="molecule type" value="Genomic_DNA"/>
</dbReference>
<dbReference type="Pfam" id="PF00884">
    <property type="entry name" value="Sulfatase"/>
    <property type="match status" value="1"/>
</dbReference>
<proteinExistence type="inferred from homology"/>
<dbReference type="GO" id="GO:0016787">
    <property type="term" value="F:hydrolase activity"/>
    <property type="evidence" value="ECO:0007669"/>
    <property type="project" value="UniProtKB-KW"/>
</dbReference>
<evidence type="ECO:0000256" key="3">
    <source>
        <dbReference type="ARBA" id="ARBA00022801"/>
    </source>
</evidence>
<protein>
    <submittedName>
        <fullName evidence="7">Arylsulfatase</fullName>
    </submittedName>
</protein>
<keyword evidence="2" id="KW-0479">Metal-binding</keyword>
<accession>A0A5C4LTU8</accession>
<dbReference type="InterPro" id="IPR000917">
    <property type="entry name" value="Sulfatase_N"/>
</dbReference>
<dbReference type="GO" id="GO:0046872">
    <property type="term" value="F:metal ion binding"/>
    <property type="evidence" value="ECO:0007669"/>
    <property type="project" value="UniProtKB-KW"/>
</dbReference>
<dbReference type="AlphaFoldDB" id="A0A5C4LTU8"/>
<dbReference type="InterPro" id="IPR050738">
    <property type="entry name" value="Sulfatase"/>
</dbReference>
<dbReference type="RefSeq" id="WP_139099427.1">
    <property type="nucleotide sequence ID" value="NZ_VDFW01000028.1"/>
</dbReference>
<reference evidence="7 8" key="1">
    <citation type="submission" date="2019-06" db="EMBL/GenBank/DDBJ databases">
        <title>Amycolatopsis alkalitolerans sp. nov., isolated from Gastrodia elata Blume.</title>
        <authorList>
            <person name="Narsing Rao M.P."/>
            <person name="Li W.J."/>
        </authorList>
    </citation>
    <scope>NUCLEOTIDE SEQUENCE [LARGE SCALE GENOMIC DNA]</scope>
    <source>
        <strain evidence="7 8">SYSUP0005</strain>
    </source>
</reference>
<dbReference type="InterPro" id="IPR017850">
    <property type="entry name" value="Alkaline_phosphatase_core_sf"/>
</dbReference>
<sequence length="771" mass="85001">MENSSAQSRKPAVFDTIFDKSAQSPDGTLNRPNIVMIVLDDLGFGDFGCHGSGIATPNIDALADHGLRYNSFHVTAVCSATRACLLTGRNHHAVGMGALAHLSFRFPGYTARIPKSAGTVARLLCDAGYNTFAVGKWHLTPTAEIGPAGPFDRWPLGLGFERHYGFLDGMTDQWMPDLVRDNGFIEPPASPDEGYHLTEDLASQAIRLVQDQQQAMPGKPFFLYLATGAPHWPHQVPASWAQPYRNQFDAGWETYRHDIFERQLKLGVIPPTTMLTERPSWVAQWEGLPAGERRLYARMMEVYAGFLTHADAQIGRVLDFLRTLGVLDDTLVMVVSDNGASADGGPHGMLSSPDDEIATMLSRIDELGGTRSAYNHYAWGWAWAGNTPFKLWKEYTWLGGVRVPLIVHWPTAIANENHGQVRDQFCHAIDLMPTILDAAGVELPESVDGVAQQRVDGRSLRATFNAPKAPSPRSTQYFEMLGSRAIYHDGWKATTNHVIGSAVDRQLIEGSHSFDTDSWSLYSLIDDFSEANDLASARPDQLRTMIEQWWFEAGRNQVLLMEDPYRRADAMEPVPGMEPPVSAPRREALPGGGRVDTPSFLAGFRLTAEVELASDRAAGIVAAQRNRVLGGPRLPRSGWACYFVEGRMTVAFNLDGSAHTSTTDEPIAAGRHDIEITYTPCRGTSQGTVAIILDGREVSAQPLPSEAQAPPSWQHVPATLLVGRDHGFPLCEDYQPPFPFTDHIHRITFELPKSESPPQLHEQITTALKHD</sequence>
<evidence type="ECO:0000313" key="8">
    <source>
        <dbReference type="Proteomes" id="UP000305546"/>
    </source>
</evidence>
<keyword evidence="8" id="KW-1185">Reference proteome</keyword>
<keyword evidence="3" id="KW-0378">Hydrolase</keyword>